<proteinExistence type="predicted"/>
<sequence length="351" mass="37076">MSSMRGGFASVSAAALLLVGVLIMASLPADVQSIGVCYGIIGSNLPSPLDVVQLYRSFGIPSMRIYSVEPPTLNALRNTGIGLILGTTNADVALLAASASNAASWVQTNVRPYYPGVKIHYIAVGNELTGSAAQSIPNAMRNLIDALRAVGLGDIKVSTAVRMDVLATSFPPSAGAFAQPYMTDVARLLATTGMPLLANVYPYFAYKGNVGDIDLRYATFQPGAPPVRDSGSGLVYTNLFDAMVDAMHAALEKAGAWGVRVVVSESGWPSTGGVAATMQNARAYNQGLVDHVAHGTPKRPGPIEAYLFAMFNENQKPGEESERNFGLFYPTKAPVYPINFRGSRTANHTLA</sequence>
<dbReference type="EnsemblPlants" id="AVESA.00010b.r2.4DG0775380.1">
    <property type="protein sequence ID" value="AVESA.00010b.r2.4DG0775380.1.CDS"/>
    <property type="gene ID" value="AVESA.00010b.r2.4DG0775380"/>
</dbReference>
<name>A0ACD5XCZ1_AVESA</name>
<accession>A0ACD5XCZ1</accession>
<organism evidence="1 2">
    <name type="scientific">Avena sativa</name>
    <name type="common">Oat</name>
    <dbReference type="NCBI Taxonomy" id="4498"/>
    <lineage>
        <taxon>Eukaryota</taxon>
        <taxon>Viridiplantae</taxon>
        <taxon>Streptophyta</taxon>
        <taxon>Embryophyta</taxon>
        <taxon>Tracheophyta</taxon>
        <taxon>Spermatophyta</taxon>
        <taxon>Magnoliopsida</taxon>
        <taxon>Liliopsida</taxon>
        <taxon>Poales</taxon>
        <taxon>Poaceae</taxon>
        <taxon>BOP clade</taxon>
        <taxon>Pooideae</taxon>
        <taxon>Poodae</taxon>
        <taxon>Poeae</taxon>
        <taxon>Poeae Chloroplast Group 1 (Aveneae type)</taxon>
        <taxon>Aveninae</taxon>
        <taxon>Avena</taxon>
    </lineage>
</organism>
<evidence type="ECO:0000313" key="2">
    <source>
        <dbReference type="Proteomes" id="UP001732700"/>
    </source>
</evidence>
<reference evidence="1" key="2">
    <citation type="submission" date="2025-09" db="UniProtKB">
        <authorList>
            <consortium name="EnsemblPlants"/>
        </authorList>
    </citation>
    <scope>IDENTIFICATION</scope>
</reference>
<reference evidence="1" key="1">
    <citation type="submission" date="2021-05" db="EMBL/GenBank/DDBJ databases">
        <authorList>
            <person name="Scholz U."/>
            <person name="Mascher M."/>
            <person name="Fiebig A."/>
        </authorList>
    </citation>
    <scope>NUCLEOTIDE SEQUENCE [LARGE SCALE GENOMIC DNA]</scope>
</reference>
<keyword evidence="2" id="KW-1185">Reference proteome</keyword>
<evidence type="ECO:0000313" key="1">
    <source>
        <dbReference type="EnsemblPlants" id="AVESA.00010b.r2.4DG0775380.1.CDS"/>
    </source>
</evidence>
<dbReference type="Proteomes" id="UP001732700">
    <property type="component" value="Chromosome 4D"/>
</dbReference>
<protein>
    <submittedName>
        <fullName evidence="1">Uncharacterized protein</fullName>
    </submittedName>
</protein>